<gene>
    <name evidence="3" type="ORF">BD311DRAFT_34303</name>
</gene>
<feature type="compositionally biased region" description="Basic and acidic residues" evidence="2">
    <location>
        <begin position="608"/>
        <end position="628"/>
    </location>
</feature>
<feature type="compositionally biased region" description="Acidic residues" evidence="2">
    <location>
        <begin position="159"/>
        <end position="170"/>
    </location>
</feature>
<evidence type="ECO:0000256" key="1">
    <source>
        <dbReference type="SAM" id="Coils"/>
    </source>
</evidence>
<feature type="compositionally biased region" description="Basic and acidic residues" evidence="2">
    <location>
        <begin position="140"/>
        <end position="158"/>
    </location>
</feature>
<feature type="region of interest" description="Disordered" evidence="2">
    <location>
        <begin position="600"/>
        <end position="701"/>
    </location>
</feature>
<sequence>MAQGNKAPIFSQSDGRHPSGALLRRPTTLKRIMSPESDSGATALCSEPSTARPPLPNLSPASSSATNPPPNPVPRLPRTKRSAAPSEDPRDRSNSRSTVPATSSSSSAKGPRTQKRKRVKVPGAPTDEIDDHLATMRSQQQEEGHRHKKARLEQHTGNEDLEIIEIDDEPVPVNVPRPQVLSQSQPDISDHGRPPSPPRRSPLQHPPPGLRDPALAPATADPSVAGPRSSYNVQAALQPCDSGLAPISNTPPPLAVLAGPPQLASAGAPPRPFVLADPMQSQIVTDDSSSVPDASATADASAVPFDQIVADLGTRADALATSVKHAAVYLARNTWTEGERRQQVMQVVAELDHRLTFVETTQRSVDERWGRDEEIAELREQLRQAKEDMAEVRQELKKERAERAHIAAEARALKARLDRCVEAEDVGNVVEAQISRMMPTMRNSVKDMVQQIHDNHVTQQLQQANFFPVQHDQKPMAFPPRDGFAYQPPPQVNESRYQDHRGQSNHPRGRQQHPRVQLESSFPNGGLSSHHNPGQHHHGSGGGPSGHGGQFNSSDYWQQSGDRFRANSVNNWSRRTFSHPQGDDRHFGRDHRQGESLFLHGSRYQPESSRDNEGDLGHHGRRISEHPSTRPLRHRSPSTTRSHHSGDTDLERPSFIRQSKDSLHNGDKARSMASIGSIEEYTSEKSQLSPSDIQGSSFTQKGRPFLQNYSRHHCSVHAYRELQPSSVRRPPFPTPFPVAGASPVQPPFTVALPLAAPPFPLSLSASPVPPLLPTCHQRQRRFKQTQHSRR</sequence>
<reference evidence="3" key="1">
    <citation type="submission" date="2019-01" db="EMBL/GenBank/DDBJ databases">
        <title>Draft genome sequences of three monokaryotic isolates of the white-rot basidiomycete fungus Dichomitus squalens.</title>
        <authorList>
            <consortium name="DOE Joint Genome Institute"/>
            <person name="Lopez S.C."/>
            <person name="Andreopoulos B."/>
            <person name="Pangilinan J."/>
            <person name="Lipzen A."/>
            <person name="Riley R."/>
            <person name="Ahrendt S."/>
            <person name="Ng V."/>
            <person name="Barry K."/>
            <person name="Daum C."/>
            <person name="Grigoriev I.V."/>
            <person name="Hilden K.S."/>
            <person name="Makela M.R."/>
            <person name="de Vries R.P."/>
        </authorList>
    </citation>
    <scope>NUCLEOTIDE SEQUENCE [LARGE SCALE GENOMIC DNA]</scope>
    <source>
        <strain evidence="3">OM18370.1</strain>
    </source>
</reference>
<evidence type="ECO:0000256" key="2">
    <source>
        <dbReference type="SAM" id="MobiDB-lite"/>
    </source>
</evidence>
<dbReference type="AlphaFoldDB" id="A0A4Q9N048"/>
<feature type="coiled-coil region" evidence="1">
    <location>
        <begin position="375"/>
        <end position="416"/>
    </location>
</feature>
<organism evidence="3">
    <name type="scientific">Dichomitus squalens</name>
    <dbReference type="NCBI Taxonomy" id="114155"/>
    <lineage>
        <taxon>Eukaryota</taxon>
        <taxon>Fungi</taxon>
        <taxon>Dikarya</taxon>
        <taxon>Basidiomycota</taxon>
        <taxon>Agaricomycotina</taxon>
        <taxon>Agaricomycetes</taxon>
        <taxon>Polyporales</taxon>
        <taxon>Polyporaceae</taxon>
        <taxon>Dichomitus</taxon>
    </lineage>
</organism>
<protein>
    <submittedName>
        <fullName evidence="3">Uncharacterized protein</fullName>
    </submittedName>
</protein>
<keyword evidence="1" id="KW-0175">Coiled coil</keyword>
<feature type="region of interest" description="Disordered" evidence="2">
    <location>
        <begin position="472"/>
        <end position="557"/>
    </location>
</feature>
<feature type="region of interest" description="Disordered" evidence="2">
    <location>
        <begin position="1"/>
        <end position="228"/>
    </location>
</feature>
<name>A0A4Q9N048_9APHY</name>
<feature type="compositionally biased region" description="Polar residues" evidence="2">
    <location>
        <begin position="684"/>
        <end position="700"/>
    </location>
</feature>
<feature type="compositionally biased region" description="Pro residues" evidence="2">
    <location>
        <begin position="194"/>
        <end position="210"/>
    </location>
</feature>
<dbReference type="EMBL" id="ML143395">
    <property type="protein sequence ID" value="TBU32472.1"/>
    <property type="molecule type" value="Genomic_DNA"/>
</dbReference>
<dbReference type="Proteomes" id="UP000292957">
    <property type="component" value="Unassembled WGS sequence"/>
</dbReference>
<proteinExistence type="predicted"/>
<feature type="compositionally biased region" description="Polar residues" evidence="2">
    <location>
        <begin position="518"/>
        <end position="527"/>
    </location>
</feature>
<feature type="compositionally biased region" description="Low complexity" evidence="2">
    <location>
        <begin position="95"/>
        <end position="107"/>
    </location>
</feature>
<feature type="compositionally biased region" description="Basic and acidic residues" evidence="2">
    <location>
        <begin position="644"/>
        <end position="670"/>
    </location>
</feature>
<feature type="compositionally biased region" description="Gly residues" evidence="2">
    <location>
        <begin position="540"/>
        <end position="549"/>
    </location>
</feature>
<accession>A0A4Q9N048</accession>
<evidence type="ECO:0000313" key="3">
    <source>
        <dbReference type="EMBL" id="TBU32472.1"/>
    </source>
</evidence>